<dbReference type="RefSeq" id="WP_379090412.1">
    <property type="nucleotide sequence ID" value="NZ_JBHTJO010000001.1"/>
</dbReference>
<evidence type="ECO:0000313" key="6">
    <source>
        <dbReference type="Proteomes" id="UP001597102"/>
    </source>
</evidence>
<dbReference type="Pfam" id="PF12833">
    <property type="entry name" value="HTH_18"/>
    <property type="match status" value="1"/>
</dbReference>
<dbReference type="SUPFAM" id="SSF46689">
    <property type="entry name" value="Homeodomain-like"/>
    <property type="match status" value="2"/>
</dbReference>
<dbReference type="PROSITE" id="PS01124">
    <property type="entry name" value="HTH_ARAC_FAMILY_2"/>
    <property type="match status" value="1"/>
</dbReference>
<dbReference type="SMART" id="SM00342">
    <property type="entry name" value="HTH_ARAC"/>
    <property type="match status" value="1"/>
</dbReference>
<accession>A0ABW3JCT5</accession>
<protein>
    <submittedName>
        <fullName evidence="5">Helix-turn-helix transcriptional regulator</fullName>
    </submittedName>
</protein>
<comment type="caution">
    <text evidence="5">The sequence shown here is derived from an EMBL/GenBank/DDBJ whole genome shotgun (WGS) entry which is preliminary data.</text>
</comment>
<feature type="domain" description="HTH araC/xylS-type" evidence="4">
    <location>
        <begin position="230"/>
        <end position="328"/>
    </location>
</feature>
<dbReference type="PANTHER" id="PTHR47893">
    <property type="entry name" value="REGULATORY PROTEIN PCHR"/>
    <property type="match status" value="1"/>
</dbReference>
<organism evidence="5 6">
    <name type="scientific">Methyloligella solikamskensis</name>
    <dbReference type="NCBI Taxonomy" id="1177756"/>
    <lineage>
        <taxon>Bacteria</taxon>
        <taxon>Pseudomonadati</taxon>
        <taxon>Pseudomonadota</taxon>
        <taxon>Alphaproteobacteria</taxon>
        <taxon>Hyphomicrobiales</taxon>
        <taxon>Hyphomicrobiaceae</taxon>
        <taxon>Methyloligella</taxon>
    </lineage>
</organism>
<gene>
    <name evidence="5" type="ORF">ACFQ2F_12685</name>
</gene>
<proteinExistence type="predicted"/>
<evidence type="ECO:0000256" key="3">
    <source>
        <dbReference type="ARBA" id="ARBA00023163"/>
    </source>
</evidence>
<sequence>MGTDNPASAIRYADLEAASKHVGYEFKVVGRDDGPDVPALEGTFQALKLRSGLFLHASDAVELQDLTTHVIHQAGLTVSVFLDGSVRARQCGEDHVIGVPEGGAPRCYLFNRTEPDLFVRRSRTGTRVRKVNVTVSPEWIETAIGDLPARASLCHFIKDHGARAEWPAPARLVSLAEQVLKPGKLDPALHQLYLESRAIEILFAALSALGEEESAAPKASLRASDQRRLQRALDLFETRDAENMSLHEIAKEVGASISTLQRLFHTAYGTSIFEHIRGRRLKKARDALANDGVSVAEAAQLAGYRSAANFATAFKRAYNVSPRSLRAKT</sequence>
<dbReference type="InterPro" id="IPR018062">
    <property type="entry name" value="HTH_AraC-typ_CS"/>
</dbReference>
<keyword evidence="6" id="KW-1185">Reference proteome</keyword>
<dbReference type="PROSITE" id="PS00041">
    <property type="entry name" value="HTH_ARAC_FAMILY_1"/>
    <property type="match status" value="1"/>
</dbReference>
<dbReference type="PANTHER" id="PTHR47893:SF1">
    <property type="entry name" value="REGULATORY PROTEIN PCHR"/>
    <property type="match status" value="1"/>
</dbReference>
<dbReference type="Gene3D" id="1.10.10.60">
    <property type="entry name" value="Homeodomain-like"/>
    <property type="match status" value="1"/>
</dbReference>
<evidence type="ECO:0000256" key="1">
    <source>
        <dbReference type="ARBA" id="ARBA00023015"/>
    </source>
</evidence>
<name>A0ABW3JCT5_9HYPH</name>
<dbReference type="Proteomes" id="UP001597102">
    <property type="component" value="Unassembled WGS sequence"/>
</dbReference>
<dbReference type="InterPro" id="IPR053142">
    <property type="entry name" value="PchR_regulatory_protein"/>
</dbReference>
<reference evidence="6" key="1">
    <citation type="journal article" date="2019" name="Int. J. Syst. Evol. Microbiol.">
        <title>The Global Catalogue of Microorganisms (GCM) 10K type strain sequencing project: providing services to taxonomists for standard genome sequencing and annotation.</title>
        <authorList>
            <consortium name="The Broad Institute Genomics Platform"/>
            <consortium name="The Broad Institute Genome Sequencing Center for Infectious Disease"/>
            <person name="Wu L."/>
            <person name="Ma J."/>
        </authorList>
    </citation>
    <scope>NUCLEOTIDE SEQUENCE [LARGE SCALE GENOMIC DNA]</scope>
    <source>
        <strain evidence="6">CCUG 61697</strain>
    </source>
</reference>
<evidence type="ECO:0000256" key="2">
    <source>
        <dbReference type="ARBA" id="ARBA00023125"/>
    </source>
</evidence>
<evidence type="ECO:0000313" key="5">
    <source>
        <dbReference type="EMBL" id="MFD0987955.1"/>
    </source>
</evidence>
<evidence type="ECO:0000259" key="4">
    <source>
        <dbReference type="PROSITE" id="PS01124"/>
    </source>
</evidence>
<dbReference type="EMBL" id="JBHTJO010000001">
    <property type="protein sequence ID" value="MFD0987955.1"/>
    <property type="molecule type" value="Genomic_DNA"/>
</dbReference>
<dbReference type="InterPro" id="IPR009057">
    <property type="entry name" value="Homeodomain-like_sf"/>
</dbReference>
<keyword evidence="1" id="KW-0805">Transcription regulation</keyword>
<dbReference type="InterPro" id="IPR018060">
    <property type="entry name" value="HTH_AraC"/>
</dbReference>
<keyword evidence="3" id="KW-0804">Transcription</keyword>
<keyword evidence="2" id="KW-0238">DNA-binding</keyword>